<keyword evidence="3" id="KW-1185">Reference proteome</keyword>
<name>A0AAN9P8D1_CROPI</name>
<dbReference type="PANTHER" id="PTHR47718">
    <property type="entry name" value="OS01G0519700 PROTEIN"/>
    <property type="match status" value="1"/>
</dbReference>
<dbReference type="Pfam" id="PF03101">
    <property type="entry name" value="FAR1"/>
    <property type="match status" value="1"/>
</dbReference>
<reference evidence="2 3" key="1">
    <citation type="submission" date="2024-01" db="EMBL/GenBank/DDBJ databases">
        <title>The genomes of 5 underutilized Papilionoideae crops provide insights into root nodulation and disease resistanc.</title>
        <authorList>
            <person name="Yuan L."/>
        </authorList>
    </citation>
    <scope>NUCLEOTIDE SEQUENCE [LARGE SCALE GENOMIC DNA]</scope>
    <source>
        <strain evidence="2">ZHUSHIDOU_FW_LH</strain>
        <tissue evidence="2">Leaf</tissue>
    </source>
</reference>
<sequence length="422" mass="48330">MVDVPQCSSLNDGGEFDEGDFAKCKVELEEDEVFVEEVEESEEEDDERMDEDVYEEGDAFLNYGDQGGKDYYQLDSVVDLGAIMFDMLTKENMTKFHFASLEIAFQFYNEYAKAMGFSVHKHKSGRNSNGELMWKSFVCSRQGFKEAKEPVSVGRLKWEPWSNFRCGCEAEFRVYASSSSCRWTVNMFREEHNHALMGKKFAGRLRSHCGMTDADVAEMNTMRAAGIPMPKIFGCFGSRCGGIENVDFGQKHMYNRVQKERKLLNGDANVALKYLRQMASIDPGMYWKHEVDEEGRLLNLFWTTSRSEGLHSQMRKYVGCVGSLYDFLLHFERCVNFMRNNEIIADLKAGFGDPVMQTYVPSLEMFAARLYTRAIFYKFCDLLFQLGSVKVIGHRQIASCVIFNVRKSCENGGEIWGSTDKS</sequence>
<dbReference type="AlphaFoldDB" id="A0AAN9P8D1"/>
<dbReference type="EMBL" id="JAYWIO010000001">
    <property type="protein sequence ID" value="KAK7288512.1"/>
    <property type="molecule type" value="Genomic_DNA"/>
</dbReference>
<evidence type="ECO:0000259" key="1">
    <source>
        <dbReference type="Pfam" id="PF03101"/>
    </source>
</evidence>
<dbReference type="InterPro" id="IPR004330">
    <property type="entry name" value="FAR1_DNA_bnd_dom"/>
</dbReference>
<feature type="domain" description="FAR1" evidence="1">
    <location>
        <begin position="106"/>
        <end position="197"/>
    </location>
</feature>
<proteinExistence type="predicted"/>
<dbReference type="Proteomes" id="UP001372338">
    <property type="component" value="Unassembled WGS sequence"/>
</dbReference>
<protein>
    <recommendedName>
        <fullName evidence="1">FAR1 domain-containing protein</fullName>
    </recommendedName>
</protein>
<comment type="caution">
    <text evidence="2">The sequence shown here is derived from an EMBL/GenBank/DDBJ whole genome shotgun (WGS) entry which is preliminary data.</text>
</comment>
<gene>
    <name evidence="2" type="ORF">RIF29_01973</name>
</gene>
<organism evidence="2 3">
    <name type="scientific">Crotalaria pallida</name>
    <name type="common">Smooth rattlebox</name>
    <name type="synonym">Crotalaria striata</name>
    <dbReference type="NCBI Taxonomy" id="3830"/>
    <lineage>
        <taxon>Eukaryota</taxon>
        <taxon>Viridiplantae</taxon>
        <taxon>Streptophyta</taxon>
        <taxon>Embryophyta</taxon>
        <taxon>Tracheophyta</taxon>
        <taxon>Spermatophyta</taxon>
        <taxon>Magnoliopsida</taxon>
        <taxon>eudicotyledons</taxon>
        <taxon>Gunneridae</taxon>
        <taxon>Pentapetalae</taxon>
        <taxon>rosids</taxon>
        <taxon>fabids</taxon>
        <taxon>Fabales</taxon>
        <taxon>Fabaceae</taxon>
        <taxon>Papilionoideae</taxon>
        <taxon>50 kb inversion clade</taxon>
        <taxon>genistoids sensu lato</taxon>
        <taxon>core genistoids</taxon>
        <taxon>Crotalarieae</taxon>
        <taxon>Crotalaria</taxon>
    </lineage>
</organism>
<accession>A0AAN9P8D1</accession>
<evidence type="ECO:0000313" key="3">
    <source>
        <dbReference type="Proteomes" id="UP001372338"/>
    </source>
</evidence>
<evidence type="ECO:0000313" key="2">
    <source>
        <dbReference type="EMBL" id="KAK7288512.1"/>
    </source>
</evidence>